<dbReference type="GO" id="GO:0022857">
    <property type="term" value="F:transmembrane transporter activity"/>
    <property type="evidence" value="ECO:0007669"/>
    <property type="project" value="TreeGrafter"/>
</dbReference>
<dbReference type="InterPro" id="IPR050250">
    <property type="entry name" value="Macrolide_Exporter_MacB"/>
</dbReference>
<organism evidence="11 12">
    <name type="scientific">Shewanella fodinae</name>
    <dbReference type="NCBI Taxonomy" id="552357"/>
    <lineage>
        <taxon>Bacteria</taxon>
        <taxon>Pseudomonadati</taxon>
        <taxon>Pseudomonadota</taxon>
        <taxon>Gammaproteobacteria</taxon>
        <taxon>Alteromonadales</taxon>
        <taxon>Shewanellaceae</taxon>
        <taxon>Shewanella</taxon>
    </lineage>
</organism>
<dbReference type="InterPro" id="IPR025857">
    <property type="entry name" value="MacB_PCD"/>
</dbReference>
<feature type="compositionally biased region" description="Low complexity" evidence="7">
    <location>
        <begin position="93"/>
        <end position="106"/>
    </location>
</feature>
<reference evidence="11 12" key="1">
    <citation type="submission" date="2019-03" db="EMBL/GenBank/DDBJ databases">
        <title>Freshwater and sediment microbial communities from various areas in North America, analyzing microbe dynamics in response to fracking.</title>
        <authorList>
            <person name="Lamendella R."/>
        </authorList>
    </citation>
    <scope>NUCLEOTIDE SEQUENCE [LARGE SCALE GENOMIC DNA]</scope>
    <source>
        <strain evidence="11 12">74A</strain>
    </source>
</reference>
<evidence type="ECO:0000256" key="3">
    <source>
        <dbReference type="ARBA" id="ARBA00022692"/>
    </source>
</evidence>
<sequence>MFEFGPIVRTLWRNKTGAILIIIQTALTLGIVANAAFVVDQRRQIIERPTGIDDQHLFSLQLAPLSETSFSYQDVQRDLHEIRRLPGVIDASFSNTSPLSNSGSSSDMTNEEDPQKPMAAMVDLYSTDSHGLNTLGLTLLSGRFLEEQEVTASSSFEDGSNSIKAVVLSRSLADKLYGKDVDPTGKLLNGLPVVGVVASAMVSYVAPGYTDGVAFIPRFATNYPPNYVIRCQPQQCEQLMVKVPELLEKLDPNRMVRNVRTMADNKHNSYRRDRSMVVMMTATIILVSAVTGLGIVGLTLLWVNQRRKQIGIRRALGATQLAIIRYFLLENVVITGIGIVVGVIISLAINQLMVQHYSMTALPVSYLLSGMVAVWLLGLLAALMPAWRTIRISPALATRNI</sequence>
<dbReference type="Proteomes" id="UP000294832">
    <property type="component" value="Unassembled WGS sequence"/>
</dbReference>
<feature type="domain" description="ABC3 transporter permease C-terminal" evidence="9">
    <location>
        <begin position="284"/>
        <end position="394"/>
    </location>
</feature>
<dbReference type="InterPro" id="IPR003838">
    <property type="entry name" value="ABC3_permease_C"/>
</dbReference>
<keyword evidence="4 8" id="KW-1133">Transmembrane helix</keyword>
<feature type="domain" description="MacB-like periplasmic core" evidence="10">
    <location>
        <begin position="42"/>
        <end position="243"/>
    </location>
</feature>
<keyword evidence="12" id="KW-1185">Reference proteome</keyword>
<name>A0A4R2FMG7_9GAMM</name>
<comment type="caution">
    <text evidence="11">The sequence shown here is derived from an EMBL/GenBank/DDBJ whole genome shotgun (WGS) entry which is preliminary data.</text>
</comment>
<keyword evidence="2" id="KW-1003">Cell membrane</keyword>
<evidence type="ECO:0000313" key="12">
    <source>
        <dbReference type="Proteomes" id="UP000294832"/>
    </source>
</evidence>
<proteinExistence type="inferred from homology"/>
<evidence type="ECO:0000256" key="6">
    <source>
        <dbReference type="ARBA" id="ARBA00038076"/>
    </source>
</evidence>
<evidence type="ECO:0000256" key="4">
    <source>
        <dbReference type="ARBA" id="ARBA00022989"/>
    </source>
</evidence>
<feature type="transmembrane region" description="Helical" evidence="8">
    <location>
        <begin position="361"/>
        <end position="383"/>
    </location>
</feature>
<evidence type="ECO:0000313" key="11">
    <source>
        <dbReference type="EMBL" id="TCN88961.1"/>
    </source>
</evidence>
<dbReference type="AlphaFoldDB" id="A0A4R2FMG7"/>
<feature type="transmembrane region" description="Helical" evidence="8">
    <location>
        <begin position="323"/>
        <end position="349"/>
    </location>
</feature>
<keyword evidence="5 8" id="KW-0472">Membrane</keyword>
<evidence type="ECO:0000259" key="10">
    <source>
        <dbReference type="Pfam" id="PF12704"/>
    </source>
</evidence>
<feature type="region of interest" description="Disordered" evidence="7">
    <location>
        <begin position="93"/>
        <end position="114"/>
    </location>
</feature>
<comment type="subcellular location">
    <subcellularLocation>
        <location evidence="1">Cell membrane</location>
        <topology evidence="1">Multi-pass membrane protein</topology>
    </subcellularLocation>
</comment>
<dbReference type="OrthoDB" id="9770036at2"/>
<feature type="transmembrane region" description="Helical" evidence="8">
    <location>
        <begin position="187"/>
        <end position="206"/>
    </location>
</feature>
<comment type="similarity">
    <text evidence="6">Belongs to the ABC-4 integral membrane protein family.</text>
</comment>
<evidence type="ECO:0000256" key="1">
    <source>
        <dbReference type="ARBA" id="ARBA00004651"/>
    </source>
</evidence>
<evidence type="ECO:0000256" key="7">
    <source>
        <dbReference type="SAM" id="MobiDB-lite"/>
    </source>
</evidence>
<dbReference type="GO" id="GO:0005886">
    <property type="term" value="C:plasma membrane"/>
    <property type="evidence" value="ECO:0007669"/>
    <property type="project" value="UniProtKB-SubCell"/>
</dbReference>
<keyword evidence="3 8" id="KW-0812">Transmembrane</keyword>
<evidence type="ECO:0000256" key="8">
    <source>
        <dbReference type="SAM" id="Phobius"/>
    </source>
</evidence>
<protein>
    <submittedName>
        <fullName evidence="11">Putative ABC transport system permease protein</fullName>
    </submittedName>
</protein>
<evidence type="ECO:0000259" key="9">
    <source>
        <dbReference type="Pfam" id="PF02687"/>
    </source>
</evidence>
<dbReference type="PANTHER" id="PTHR30572:SF4">
    <property type="entry name" value="ABC TRANSPORTER PERMEASE YTRF"/>
    <property type="match status" value="1"/>
</dbReference>
<feature type="transmembrane region" description="Helical" evidence="8">
    <location>
        <begin position="18"/>
        <end position="39"/>
    </location>
</feature>
<dbReference type="RefSeq" id="WP_133037899.1">
    <property type="nucleotide sequence ID" value="NZ_BMXW01000012.1"/>
</dbReference>
<evidence type="ECO:0000256" key="2">
    <source>
        <dbReference type="ARBA" id="ARBA00022475"/>
    </source>
</evidence>
<dbReference type="PANTHER" id="PTHR30572">
    <property type="entry name" value="MEMBRANE COMPONENT OF TRANSPORTER-RELATED"/>
    <property type="match status" value="1"/>
</dbReference>
<accession>A0A4R2FMG7</accession>
<gene>
    <name evidence="11" type="ORF">EDC91_103142</name>
</gene>
<evidence type="ECO:0000256" key="5">
    <source>
        <dbReference type="ARBA" id="ARBA00023136"/>
    </source>
</evidence>
<dbReference type="Pfam" id="PF12704">
    <property type="entry name" value="MacB_PCD"/>
    <property type="match status" value="1"/>
</dbReference>
<feature type="transmembrane region" description="Helical" evidence="8">
    <location>
        <begin position="276"/>
        <end position="303"/>
    </location>
</feature>
<dbReference type="EMBL" id="SLWF01000003">
    <property type="protein sequence ID" value="TCN88961.1"/>
    <property type="molecule type" value="Genomic_DNA"/>
</dbReference>
<dbReference type="Pfam" id="PF02687">
    <property type="entry name" value="FtsX"/>
    <property type="match status" value="1"/>
</dbReference>